<gene>
    <name evidence="1" type="ORF">TVAG_345520</name>
</gene>
<dbReference type="EMBL" id="DS114066">
    <property type="protein sequence ID" value="EAX90992.1"/>
    <property type="molecule type" value="Genomic_DNA"/>
</dbReference>
<reference evidence="1" key="1">
    <citation type="submission" date="2006-10" db="EMBL/GenBank/DDBJ databases">
        <authorList>
            <person name="Amadeo P."/>
            <person name="Zhao Q."/>
            <person name="Wortman J."/>
            <person name="Fraser-Liggett C."/>
            <person name="Carlton J."/>
        </authorList>
    </citation>
    <scope>NUCLEOTIDE SEQUENCE</scope>
    <source>
        <strain evidence="1">G3</strain>
    </source>
</reference>
<dbReference type="PANTHER" id="PTHR48457">
    <property type="match status" value="1"/>
</dbReference>
<evidence type="ECO:0000313" key="2">
    <source>
        <dbReference type="Proteomes" id="UP000001542"/>
    </source>
</evidence>
<dbReference type="VEuPathDB" id="TrichDB:TVAG_345520"/>
<organism evidence="1 2">
    <name type="scientific">Trichomonas vaginalis (strain ATCC PRA-98 / G3)</name>
    <dbReference type="NCBI Taxonomy" id="412133"/>
    <lineage>
        <taxon>Eukaryota</taxon>
        <taxon>Metamonada</taxon>
        <taxon>Parabasalia</taxon>
        <taxon>Trichomonadida</taxon>
        <taxon>Trichomonadidae</taxon>
        <taxon>Trichomonas</taxon>
    </lineage>
</organism>
<protein>
    <submittedName>
        <fullName evidence="1">Uncharacterized protein</fullName>
    </submittedName>
</protein>
<dbReference type="RefSeq" id="XP_001303922.1">
    <property type="nucleotide sequence ID" value="XM_001303921.1"/>
</dbReference>
<name>A2FVR4_TRIV3</name>
<dbReference type="Proteomes" id="UP000001542">
    <property type="component" value="Unassembled WGS sequence"/>
</dbReference>
<dbReference type="KEGG" id="tva:4748684"/>
<accession>A2FVR4</accession>
<proteinExistence type="predicted"/>
<keyword evidence="2" id="KW-1185">Reference proteome</keyword>
<dbReference type="PANTHER" id="PTHR48457:SF1">
    <property type="match status" value="1"/>
</dbReference>
<dbReference type="VEuPathDB" id="TrichDB:TVAGG3_0722060"/>
<dbReference type="AlphaFoldDB" id="A2FVR4"/>
<reference evidence="1" key="2">
    <citation type="journal article" date="2007" name="Science">
        <title>Draft genome sequence of the sexually transmitted pathogen Trichomonas vaginalis.</title>
        <authorList>
            <person name="Carlton J.M."/>
            <person name="Hirt R.P."/>
            <person name="Silva J.C."/>
            <person name="Delcher A.L."/>
            <person name="Schatz M."/>
            <person name="Zhao Q."/>
            <person name="Wortman J.R."/>
            <person name="Bidwell S.L."/>
            <person name="Alsmark U.C.M."/>
            <person name="Besteiro S."/>
            <person name="Sicheritz-Ponten T."/>
            <person name="Noel C.J."/>
            <person name="Dacks J.B."/>
            <person name="Foster P.G."/>
            <person name="Simillion C."/>
            <person name="Van de Peer Y."/>
            <person name="Miranda-Saavedra D."/>
            <person name="Barton G.J."/>
            <person name="Westrop G.D."/>
            <person name="Mueller S."/>
            <person name="Dessi D."/>
            <person name="Fiori P.L."/>
            <person name="Ren Q."/>
            <person name="Paulsen I."/>
            <person name="Zhang H."/>
            <person name="Bastida-Corcuera F.D."/>
            <person name="Simoes-Barbosa A."/>
            <person name="Brown M.T."/>
            <person name="Hayes R.D."/>
            <person name="Mukherjee M."/>
            <person name="Okumura C.Y."/>
            <person name="Schneider R."/>
            <person name="Smith A.J."/>
            <person name="Vanacova S."/>
            <person name="Villalvazo M."/>
            <person name="Haas B.J."/>
            <person name="Pertea M."/>
            <person name="Feldblyum T.V."/>
            <person name="Utterback T.R."/>
            <person name="Shu C.L."/>
            <person name="Osoegawa K."/>
            <person name="de Jong P.J."/>
            <person name="Hrdy I."/>
            <person name="Horvathova L."/>
            <person name="Zubacova Z."/>
            <person name="Dolezal P."/>
            <person name="Malik S.B."/>
            <person name="Logsdon J.M. Jr."/>
            <person name="Henze K."/>
            <person name="Gupta A."/>
            <person name="Wang C.C."/>
            <person name="Dunne R.L."/>
            <person name="Upcroft J.A."/>
            <person name="Upcroft P."/>
            <person name="White O."/>
            <person name="Salzberg S.L."/>
            <person name="Tang P."/>
            <person name="Chiu C.-H."/>
            <person name="Lee Y.-S."/>
            <person name="Embley T.M."/>
            <person name="Coombs G.H."/>
            <person name="Mottram J.C."/>
            <person name="Tachezy J."/>
            <person name="Fraser-Liggett C.M."/>
            <person name="Johnson P.J."/>
        </authorList>
    </citation>
    <scope>NUCLEOTIDE SEQUENCE [LARGE SCALE GENOMIC DNA]</scope>
    <source>
        <strain evidence="1">G3</strain>
    </source>
</reference>
<dbReference type="InParanoid" id="A2FVR4"/>
<sequence>MHHHQDDHCSLVKSKLFLLEDITFNLNISGQRSGYIELIIDDSDIIETHERFDFRNNGIITQTLSTNMKAIFSKYSIDLSDIDSEKMQQLIENERGQHKIKIYLIDEDGIKSNEYEFNFTLLCSFKPRIYEFYRRSSPWNLGSSAEFLLNFDIKYIAGPISIYTSWDESPKRFNIKANSRGMYFYIEAPDIPGEHILTVFLMDENGVKSDSRTDIEQFNDDPRVYDTAPSIDIADSPDFVIECNVTGLDPGKEYYIGLKPNNKTGEVQYFTANSKSEFVIASINAHCDSDNQKYEVYIGEKDGTAYDHITKEVHVAKSYKLFNPQIFEMKTEFMKGEVYYIPYITGIWCSFKCYFNDTILGIGNFDFYYSSKPDYYIARLDIPYTYAGPYRVSMVFEYRDALNTPFDRAYIFFVRPKISPFEKFKN</sequence>
<evidence type="ECO:0000313" key="1">
    <source>
        <dbReference type="EMBL" id="EAX90992.1"/>
    </source>
</evidence>